<protein>
    <submittedName>
        <fullName evidence="4">YvcK family protein</fullName>
    </submittedName>
</protein>
<dbReference type="SUPFAM" id="SSF142338">
    <property type="entry name" value="CofD-like"/>
    <property type="match status" value="1"/>
</dbReference>
<dbReference type="RefSeq" id="WP_180915085.1">
    <property type="nucleotide sequence ID" value="NZ_CP059165.1"/>
</dbReference>
<dbReference type="InterPro" id="IPR038136">
    <property type="entry name" value="CofD-like_dom_sf"/>
</dbReference>
<dbReference type="InterPro" id="IPR002882">
    <property type="entry name" value="CofD"/>
</dbReference>
<dbReference type="AlphaFoldDB" id="A0A7D6E1N7"/>
<dbReference type="PANTHER" id="PTHR43007:SF1">
    <property type="entry name" value="2-PHOSPHO-L-LACTATE TRANSFERASE"/>
    <property type="match status" value="1"/>
</dbReference>
<accession>A0A7D6E1N7</accession>
<keyword evidence="2" id="KW-0460">Magnesium</keyword>
<name>A0A7D6E1N7_9MYCO</name>
<keyword evidence="5" id="KW-1185">Reference proteome</keyword>
<dbReference type="Gene3D" id="3.40.50.10680">
    <property type="entry name" value="CofD-like domains"/>
    <property type="match status" value="1"/>
</dbReference>
<dbReference type="Pfam" id="PF01933">
    <property type="entry name" value="CofD"/>
    <property type="match status" value="1"/>
</dbReference>
<proteinExistence type="predicted"/>
<keyword evidence="1" id="KW-0808">Transferase</keyword>
<feature type="region of interest" description="Disordered" evidence="3">
    <location>
        <begin position="333"/>
        <end position="353"/>
    </location>
</feature>
<dbReference type="KEGG" id="mgor:H0P51_22655"/>
<dbReference type="Proteomes" id="UP000510682">
    <property type="component" value="Chromosome"/>
</dbReference>
<dbReference type="GO" id="GO:0043743">
    <property type="term" value="F:LPPG:FO 2-phospho-L-lactate transferase activity"/>
    <property type="evidence" value="ECO:0007669"/>
    <property type="project" value="InterPro"/>
</dbReference>
<evidence type="ECO:0000256" key="2">
    <source>
        <dbReference type="ARBA" id="ARBA00022842"/>
    </source>
</evidence>
<gene>
    <name evidence="4" type="ORF">H0P51_22655</name>
</gene>
<dbReference type="GO" id="GO:0000287">
    <property type="term" value="F:magnesium ion binding"/>
    <property type="evidence" value="ECO:0007669"/>
    <property type="project" value="InterPro"/>
</dbReference>
<reference evidence="4" key="1">
    <citation type="submission" date="2020-07" db="EMBL/GenBank/DDBJ databases">
        <title>Description of Mycobacterium gordonae subsp. intergordonae subsp.nov. and Mycobacterium gordonae subsp. gordonae subsp. nov.</title>
        <authorList>
            <person name="Huang H."/>
        </authorList>
    </citation>
    <scope>NUCLEOTIDE SEQUENCE [LARGE SCALE GENOMIC DNA]</scope>
    <source>
        <strain evidence="4">24T</strain>
    </source>
</reference>
<dbReference type="PANTHER" id="PTHR43007">
    <property type="entry name" value="2-PHOSPHO-L-LACTATE TRANSFERASE"/>
    <property type="match status" value="1"/>
</dbReference>
<sequence length="353" mass="37435">MPHREVRPARVVGLGGGIGASRLWRALVEAEPSLALTVVVNTADDLWAYGLRVSPDIDTTLYSLSDRHDLQRGWGVRDESWRTMHALRGLGEEVWFNLGDVDLATHLLRTDLLRGGSALSEVTRRLATAMGVQSTVLPMSDHVVTTRLTTAEHGHVSYVEFLVRLAAVPQVVTVHYEGLEHAVPAPGVLEAIARADLVVLAPSNPVASLDPILGVHGVRAAVRDSLAHVVGVSPIVLGVPIADAGEARRAASRAALLRAVGGSADPLGVASRYADICHRFVLDTADASFAPAIRALGLEVVLARTLLHTGVAPEELLAALSLRRAPTGRAARARAGSASLRRADPRLGSRGSW</sequence>
<dbReference type="InterPro" id="IPR010115">
    <property type="entry name" value="FbiA/CofD"/>
</dbReference>
<reference evidence="4" key="2">
    <citation type="submission" date="2020-07" db="EMBL/GenBank/DDBJ databases">
        <authorList>
            <person name="Yu X."/>
        </authorList>
    </citation>
    <scope>NUCLEOTIDE SEQUENCE [LARGE SCALE GENOMIC DNA]</scope>
    <source>
        <strain evidence="4">24T</strain>
    </source>
</reference>
<evidence type="ECO:0000313" key="4">
    <source>
        <dbReference type="EMBL" id="QLL06506.1"/>
    </source>
</evidence>
<evidence type="ECO:0000256" key="3">
    <source>
        <dbReference type="SAM" id="MobiDB-lite"/>
    </source>
</evidence>
<evidence type="ECO:0000256" key="1">
    <source>
        <dbReference type="ARBA" id="ARBA00022679"/>
    </source>
</evidence>
<evidence type="ECO:0000313" key="5">
    <source>
        <dbReference type="Proteomes" id="UP000510682"/>
    </source>
</evidence>
<dbReference type="Gene3D" id="1.10.8.240">
    <property type="entry name" value="CofD-like domain"/>
    <property type="match status" value="1"/>
</dbReference>
<dbReference type="EMBL" id="CP059165">
    <property type="protein sequence ID" value="QLL06506.1"/>
    <property type="molecule type" value="Genomic_DNA"/>
</dbReference>
<organism evidence="4 5">
    <name type="scientific">Mycobacterium vicinigordonae</name>
    <dbReference type="NCBI Taxonomy" id="1719132"/>
    <lineage>
        <taxon>Bacteria</taxon>
        <taxon>Bacillati</taxon>
        <taxon>Actinomycetota</taxon>
        <taxon>Actinomycetes</taxon>
        <taxon>Mycobacteriales</taxon>
        <taxon>Mycobacteriaceae</taxon>
        <taxon>Mycobacterium</taxon>
    </lineage>
</organism>